<gene>
    <name evidence="1" type="ORF">ACFOEK_11495</name>
</gene>
<dbReference type="PANTHER" id="PTHR42815">
    <property type="entry name" value="FAD-BINDING, PUTATIVE (AFU_ORTHOLOGUE AFUA_6G07600)-RELATED"/>
    <property type="match status" value="1"/>
</dbReference>
<dbReference type="Gene3D" id="2.30.110.10">
    <property type="entry name" value="Electron Transport, Fmn-binding Protein, Chain A"/>
    <property type="match status" value="1"/>
</dbReference>
<dbReference type="InterPro" id="IPR012349">
    <property type="entry name" value="Split_barrel_FMN-bd"/>
</dbReference>
<accession>A0ABV7HG01</accession>
<protein>
    <submittedName>
        <fullName evidence="1">Uncharacterized protein</fullName>
    </submittedName>
</protein>
<evidence type="ECO:0000313" key="2">
    <source>
        <dbReference type="Proteomes" id="UP001595476"/>
    </source>
</evidence>
<evidence type="ECO:0000313" key="1">
    <source>
        <dbReference type="EMBL" id="MFC3151651.1"/>
    </source>
</evidence>
<comment type="caution">
    <text evidence="1">The sequence shown here is derived from an EMBL/GenBank/DDBJ whole genome shotgun (WGS) entry which is preliminary data.</text>
</comment>
<keyword evidence="2" id="KW-1185">Reference proteome</keyword>
<dbReference type="EMBL" id="JBHRSZ010000004">
    <property type="protein sequence ID" value="MFC3151651.1"/>
    <property type="molecule type" value="Genomic_DNA"/>
</dbReference>
<proteinExistence type="predicted"/>
<sequence length="360" mass="39870">MVKTASANVPQKTVISGTIDSETITSETQLRKIIKAYPKMLDKRILSDLDTHCLEFIRCSKLAVLALAGEEVGFHLIHASRDLKVGSPNELLLQNLKDYQNNAKPDKRYASLYFLAPGLGHALRVNGYLDAAENDRSSDASLSKRFYVTQAYVHCARAAARSQLWSPMERIPPFDENRIKAADSLSEYLSYASYALLKTHNQKWQTEVSPRGDQTGFLTLIEENVIFLPERPGNKVAVSLRNILQNPSVELLCMIPGCELVLLLSGRAQITSDADLCAKAAVDGKLPKLGILIKVTSYTLVQASVLKDMSLWDQADYVSKGEVTPFPKVLSEHMNGRGLLGKATNQVVKAVVNHDMKHLY</sequence>
<dbReference type="SUPFAM" id="SSF50475">
    <property type="entry name" value="FMN-binding split barrel"/>
    <property type="match status" value="1"/>
</dbReference>
<reference evidence="2" key="1">
    <citation type="journal article" date="2019" name="Int. J. Syst. Evol. Microbiol.">
        <title>The Global Catalogue of Microorganisms (GCM) 10K type strain sequencing project: providing services to taxonomists for standard genome sequencing and annotation.</title>
        <authorList>
            <consortium name="The Broad Institute Genomics Platform"/>
            <consortium name="The Broad Institute Genome Sequencing Center for Infectious Disease"/>
            <person name="Wu L."/>
            <person name="Ma J."/>
        </authorList>
    </citation>
    <scope>NUCLEOTIDE SEQUENCE [LARGE SCALE GENOMIC DNA]</scope>
    <source>
        <strain evidence="2">KCTC 52438</strain>
    </source>
</reference>
<dbReference type="RefSeq" id="WP_386720813.1">
    <property type="nucleotide sequence ID" value="NZ_JBHRSZ010000004.1"/>
</dbReference>
<organism evidence="1 2">
    <name type="scientific">Litoribrevibacter euphylliae</name>
    <dbReference type="NCBI Taxonomy" id="1834034"/>
    <lineage>
        <taxon>Bacteria</taxon>
        <taxon>Pseudomonadati</taxon>
        <taxon>Pseudomonadota</taxon>
        <taxon>Gammaproteobacteria</taxon>
        <taxon>Oceanospirillales</taxon>
        <taxon>Oceanospirillaceae</taxon>
        <taxon>Litoribrevibacter</taxon>
    </lineage>
</organism>
<dbReference type="Proteomes" id="UP001595476">
    <property type="component" value="Unassembled WGS sequence"/>
</dbReference>
<dbReference type="PANTHER" id="PTHR42815:SF2">
    <property type="entry name" value="FAD-BINDING, PUTATIVE (AFU_ORTHOLOGUE AFUA_6G07600)-RELATED"/>
    <property type="match status" value="1"/>
</dbReference>
<name>A0ABV7HG01_9GAMM</name>